<accession>A0A1S8R6F5</accession>
<comment type="caution">
    <text evidence="3">The sequence shown here is derived from an EMBL/GenBank/DDBJ whole genome shotgun (WGS) entry which is preliminary data.</text>
</comment>
<evidence type="ECO:0000256" key="1">
    <source>
        <dbReference type="SAM" id="Phobius"/>
    </source>
</evidence>
<keyword evidence="1" id="KW-0812">Transmembrane</keyword>
<gene>
    <name evidence="2" type="ORF">HGI39_09245</name>
    <name evidence="3" type="ORF">IS491_18850</name>
</gene>
<protein>
    <submittedName>
        <fullName evidence="3">FeoB-associated Cys-rich membrane protein</fullName>
    </submittedName>
</protein>
<keyword evidence="1" id="KW-1133">Transmembrane helix</keyword>
<dbReference type="RefSeq" id="WP_017211632.1">
    <property type="nucleotide sequence ID" value="NZ_CP010086.2"/>
</dbReference>
<dbReference type="EMBL" id="JADOEF010000001">
    <property type="protein sequence ID" value="MBF7810680.1"/>
    <property type="molecule type" value="Genomic_DNA"/>
</dbReference>
<evidence type="ECO:0000313" key="4">
    <source>
        <dbReference type="Proteomes" id="UP000631418"/>
    </source>
</evidence>
<sequence length="62" mass="6786">MIEILITIIIISFAGFIIFKSFKNSSKGKCNCGCKGCKSEKICSDKSNTGIKIVQTNKPNNQ</sequence>
<proteinExistence type="predicted"/>
<dbReference type="Proteomes" id="UP001194098">
    <property type="component" value="Unassembled WGS sequence"/>
</dbReference>
<feature type="transmembrane region" description="Helical" evidence="1">
    <location>
        <begin position="6"/>
        <end position="22"/>
    </location>
</feature>
<reference evidence="3" key="2">
    <citation type="submission" date="2020-11" db="EMBL/GenBank/DDBJ databases">
        <authorList>
            <person name="Thieme N."/>
            <person name="Liebl W."/>
            <person name="Zverlov V."/>
        </authorList>
    </citation>
    <scope>NUCLEOTIDE SEQUENCE</scope>
    <source>
        <strain evidence="3">NT08</strain>
    </source>
</reference>
<dbReference type="AlphaFoldDB" id="A0A1S8R6F5"/>
<dbReference type="Pfam" id="PF12669">
    <property type="entry name" value="FeoB_associated"/>
    <property type="match status" value="1"/>
</dbReference>
<reference evidence="2" key="3">
    <citation type="journal article" date="2022" name="Nat. Biotechnol.">
        <title>Carbon-negative production of acetone and isopropanol by gas fermentation at industrial pilot scale.</title>
        <authorList>
            <person name="Liew F.E."/>
            <person name="Nogle R."/>
            <person name="Abdalla T."/>
            <person name="Rasor B.J."/>
            <person name="Canter C."/>
            <person name="Jensen R.O."/>
            <person name="Wang L."/>
            <person name="Strutz J."/>
            <person name="Chirania P."/>
            <person name="De Tissera S."/>
            <person name="Mueller A.P."/>
            <person name="Ruan Z."/>
            <person name="Gao A."/>
            <person name="Tran L."/>
            <person name="Engle N.L."/>
            <person name="Bromley J.C."/>
            <person name="Daniell J."/>
            <person name="Conrado R."/>
            <person name="Tschaplinski T.J."/>
            <person name="Giannone R.J."/>
            <person name="Hettich R.L."/>
            <person name="Karim A.S."/>
            <person name="Simpson S.D."/>
            <person name="Brown S.D."/>
            <person name="Leang C."/>
            <person name="Jewett M.C."/>
            <person name="Kopke M."/>
        </authorList>
    </citation>
    <scope>NUCLEOTIDE SEQUENCE</scope>
    <source>
        <strain evidence="2">DJ015</strain>
    </source>
</reference>
<organism evidence="3 4">
    <name type="scientific">Clostridium beijerinckii</name>
    <name type="common">Clostridium MP</name>
    <dbReference type="NCBI Taxonomy" id="1520"/>
    <lineage>
        <taxon>Bacteria</taxon>
        <taxon>Bacillati</taxon>
        <taxon>Bacillota</taxon>
        <taxon>Clostridia</taxon>
        <taxon>Eubacteriales</taxon>
        <taxon>Clostridiaceae</taxon>
        <taxon>Clostridium</taxon>
    </lineage>
</organism>
<dbReference type="Proteomes" id="UP000631418">
    <property type="component" value="Unassembled WGS sequence"/>
</dbReference>
<evidence type="ECO:0000313" key="3">
    <source>
        <dbReference type="EMBL" id="MBF7810680.1"/>
    </source>
</evidence>
<dbReference type="EMBL" id="JABAGV010000019">
    <property type="protein sequence ID" value="MBC2474886.1"/>
    <property type="molecule type" value="Genomic_DNA"/>
</dbReference>
<evidence type="ECO:0000313" key="2">
    <source>
        <dbReference type="EMBL" id="MBC2474886.1"/>
    </source>
</evidence>
<reference evidence="2" key="1">
    <citation type="submission" date="2020-04" db="EMBL/GenBank/DDBJ databases">
        <authorList>
            <person name="Brown S."/>
        </authorList>
    </citation>
    <scope>NUCLEOTIDE SEQUENCE</scope>
    <source>
        <strain evidence="2">DJ015</strain>
    </source>
</reference>
<keyword evidence="1" id="KW-0472">Membrane</keyword>
<name>A0A1S8R6F5_CLOBE</name>